<dbReference type="RefSeq" id="WP_245887402.1">
    <property type="nucleotide sequence ID" value="NZ_QBKG01000021.1"/>
</dbReference>
<dbReference type="AlphaFoldDB" id="A0A2T5XRZ4"/>
<name>A0A2T5XRZ4_9FLAO</name>
<accession>A0A2T5XRZ4</accession>
<dbReference type="Proteomes" id="UP000243985">
    <property type="component" value="Unassembled WGS sequence"/>
</dbReference>
<dbReference type="EMBL" id="QBKG01000021">
    <property type="protein sequence ID" value="PTX01365.1"/>
    <property type="molecule type" value="Genomic_DNA"/>
</dbReference>
<proteinExistence type="predicted"/>
<sequence length="176" mass="20547">MLALFSYLQFLLKSTNQHGVHSPFVYNFVTKCLYNKQLIPKKELKHSSATLSNLQVRLLLKIIRYFSAYHILTDDTSIKNLSNIDNCCCISTSSSRNTFDLIFVNHPNENADLRDYLSLLHNDSILVINNIHQKEKEPLWQQLIADERVTAYVDVYVQVYVFVRKEQGKEGFYIRP</sequence>
<gene>
    <name evidence="1" type="ORF">C8P65_12125</name>
</gene>
<protein>
    <submittedName>
        <fullName evidence="1">Uncharacterized protein</fullName>
    </submittedName>
</protein>
<reference evidence="1 2" key="1">
    <citation type="submission" date="2018-04" db="EMBL/GenBank/DDBJ databases">
        <title>Genomic Encyclopedia of Archaeal and Bacterial Type Strains, Phase II (KMG-II): from individual species to whole genera.</title>
        <authorList>
            <person name="Goeker M."/>
        </authorList>
    </citation>
    <scope>NUCLEOTIDE SEQUENCE [LARGE SCALE GENOMIC DNA]</scope>
    <source>
        <strain evidence="1 2">DSM 22902</strain>
    </source>
</reference>
<dbReference type="GeneID" id="84581570"/>
<evidence type="ECO:0000313" key="1">
    <source>
        <dbReference type="EMBL" id="PTX01365.1"/>
    </source>
</evidence>
<organism evidence="1 2">
    <name type="scientific">Capnocytophaga leadbetteri</name>
    <dbReference type="NCBI Taxonomy" id="327575"/>
    <lineage>
        <taxon>Bacteria</taxon>
        <taxon>Pseudomonadati</taxon>
        <taxon>Bacteroidota</taxon>
        <taxon>Flavobacteriia</taxon>
        <taxon>Flavobacteriales</taxon>
        <taxon>Flavobacteriaceae</taxon>
        <taxon>Capnocytophaga</taxon>
    </lineage>
</organism>
<evidence type="ECO:0000313" key="2">
    <source>
        <dbReference type="Proteomes" id="UP000243985"/>
    </source>
</evidence>
<comment type="caution">
    <text evidence="1">The sequence shown here is derived from an EMBL/GenBank/DDBJ whole genome shotgun (WGS) entry which is preliminary data.</text>
</comment>